<dbReference type="AlphaFoldDB" id="E6YZE5"/>
<sequence>MITKPMISGLVLLINSNLFRTLNHFKSSIYGRAFIFTRCLWFPGLGEGNSYSYTTKES</sequence>
<evidence type="ECO:0000313" key="1">
    <source>
        <dbReference type="EMBL" id="CBI82233.1"/>
    </source>
</evidence>
<proteinExistence type="predicted"/>
<name>E6YZE5_BARSR</name>
<reference evidence="1" key="1">
    <citation type="journal article" date="2011" name="PLoS Genet.">
        <title>Parallel evolution of a type IV secretion system in radiating lineages of the host-restricted bacterial pathogen Bartonella.</title>
        <authorList>
            <person name="Engel P."/>
            <person name="Salzburger W."/>
            <person name="Liesch M."/>
            <person name="Chang C.C."/>
            <person name="Maruyama S."/>
            <person name="Lanz C."/>
            <person name="Calteau A."/>
            <person name="Lajus A."/>
            <person name="Medigue C."/>
            <person name="Schuster S.C."/>
            <person name="Dehio C."/>
        </authorList>
    </citation>
    <scope>NUCLEOTIDE SEQUENCE</scope>
    <source>
        <strain evidence="1">R1</strain>
    </source>
</reference>
<dbReference type="EMBL" id="FN645509">
    <property type="protein sequence ID" value="CBI82233.1"/>
    <property type="molecule type" value="Genomic_DNA"/>
</dbReference>
<gene>
    <name evidence="1" type="ORF">B11C_40088</name>
</gene>
<protein>
    <submittedName>
        <fullName evidence="1">Uncharacterized protein</fullName>
    </submittedName>
</protein>
<organism evidence="1">
    <name type="scientific">Bartonella schoenbuchensis (strain DSM 13525 / NCTC 13165 / R1)</name>
    <dbReference type="NCBI Taxonomy" id="687861"/>
    <lineage>
        <taxon>Bacteria</taxon>
        <taxon>Pseudomonadati</taxon>
        <taxon>Pseudomonadota</taxon>
        <taxon>Alphaproteobacteria</taxon>
        <taxon>Hyphomicrobiales</taxon>
        <taxon>Bartonellaceae</taxon>
        <taxon>Bartonella</taxon>
    </lineage>
</organism>
<accession>E6YZE5</accession>